<feature type="chain" id="PRO_5044023850" evidence="2">
    <location>
        <begin position="22"/>
        <end position="129"/>
    </location>
</feature>
<dbReference type="PANTHER" id="PTHR34961:SF1">
    <property type="entry name" value="ROOT MERISTEM GROWTH FACTOR 10"/>
    <property type="match status" value="1"/>
</dbReference>
<keyword evidence="4" id="KW-1185">Reference proteome</keyword>
<dbReference type="AlphaFoldDB" id="A0AAV8S9T6"/>
<feature type="signal peptide" evidence="2">
    <location>
        <begin position="1"/>
        <end position="21"/>
    </location>
</feature>
<dbReference type="EMBL" id="JAIWQS010000012">
    <property type="protein sequence ID" value="KAJ8748986.1"/>
    <property type="molecule type" value="Genomic_DNA"/>
</dbReference>
<gene>
    <name evidence="3" type="ORF">K2173_013425</name>
</gene>
<feature type="compositionally biased region" description="Basic and acidic residues" evidence="1">
    <location>
        <begin position="71"/>
        <end position="85"/>
    </location>
</feature>
<evidence type="ECO:0000256" key="1">
    <source>
        <dbReference type="SAM" id="MobiDB-lite"/>
    </source>
</evidence>
<dbReference type="Proteomes" id="UP001159364">
    <property type="component" value="Linkage Group LG12"/>
</dbReference>
<evidence type="ECO:0000313" key="4">
    <source>
        <dbReference type="Proteomes" id="UP001159364"/>
    </source>
</evidence>
<reference evidence="3 4" key="1">
    <citation type="submission" date="2021-09" db="EMBL/GenBank/DDBJ databases">
        <title>Genomic insights and catalytic innovation underlie evolution of tropane alkaloids biosynthesis.</title>
        <authorList>
            <person name="Wang Y.-J."/>
            <person name="Tian T."/>
            <person name="Huang J.-P."/>
            <person name="Huang S.-X."/>
        </authorList>
    </citation>
    <scope>NUCLEOTIDE SEQUENCE [LARGE SCALE GENOMIC DNA]</scope>
    <source>
        <strain evidence="3">KIB-2018</strain>
        <tissue evidence="3">Leaf</tissue>
    </source>
</reference>
<accession>A0AAV8S9T6</accession>
<protein>
    <submittedName>
        <fullName evidence="3">Uncharacterized protein</fullName>
    </submittedName>
</protein>
<evidence type="ECO:0000313" key="3">
    <source>
        <dbReference type="EMBL" id="KAJ8748986.1"/>
    </source>
</evidence>
<feature type="compositionally biased region" description="Polar residues" evidence="1">
    <location>
        <begin position="59"/>
        <end position="70"/>
    </location>
</feature>
<name>A0AAV8S9T6_9ROSI</name>
<comment type="caution">
    <text evidence="3">The sequence shown here is derived from an EMBL/GenBank/DDBJ whole genome shotgun (WGS) entry which is preliminary data.</text>
</comment>
<feature type="compositionally biased region" description="Polar residues" evidence="1">
    <location>
        <begin position="88"/>
        <end position="97"/>
    </location>
</feature>
<dbReference type="InterPro" id="IPR053313">
    <property type="entry name" value="RGF"/>
</dbReference>
<sequence length="129" mass="14278">MPIKKLLLISLICMSLNLCNARRLASSPHKKLEKSFQQSIQNIQKGISVRAKEGCSLTGGVQSKADTAQNLKEKEDHVTSTEKPKGTGTISKESLGSVSWRIPHNTRREKHPGFNLDYSPPKVHPPSHN</sequence>
<dbReference type="PANTHER" id="PTHR34961">
    <property type="entry name" value="TRANSMEMBRANE PROTEIN"/>
    <property type="match status" value="1"/>
</dbReference>
<evidence type="ECO:0000256" key="2">
    <source>
        <dbReference type="SAM" id="SignalP"/>
    </source>
</evidence>
<organism evidence="3 4">
    <name type="scientific">Erythroxylum novogranatense</name>
    <dbReference type="NCBI Taxonomy" id="1862640"/>
    <lineage>
        <taxon>Eukaryota</taxon>
        <taxon>Viridiplantae</taxon>
        <taxon>Streptophyta</taxon>
        <taxon>Embryophyta</taxon>
        <taxon>Tracheophyta</taxon>
        <taxon>Spermatophyta</taxon>
        <taxon>Magnoliopsida</taxon>
        <taxon>eudicotyledons</taxon>
        <taxon>Gunneridae</taxon>
        <taxon>Pentapetalae</taxon>
        <taxon>rosids</taxon>
        <taxon>fabids</taxon>
        <taxon>Malpighiales</taxon>
        <taxon>Erythroxylaceae</taxon>
        <taxon>Erythroxylum</taxon>
    </lineage>
</organism>
<feature type="region of interest" description="Disordered" evidence="1">
    <location>
        <begin position="58"/>
        <end position="129"/>
    </location>
</feature>
<proteinExistence type="predicted"/>
<keyword evidence="2" id="KW-0732">Signal</keyword>